<evidence type="ECO:0000256" key="1">
    <source>
        <dbReference type="SAM" id="MobiDB-lite"/>
    </source>
</evidence>
<dbReference type="AlphaFoldDB" id="A0A162BL57"/>
<proteinExistence type="predicted"/>
<feature type="region of interest" description="Disordered" evidence="1">
    <location>
        <begin position="1"/>
        <end position="21"/>
    </location>
</feature>
<dbReference type="PATRIC" id="fig|1365248.3.peg.2174"/>
<feature type="compositionally biased region" description="Polar residues" evidence="1">
    <location>
        <begin position="1"/>
        <end position="10"/>
    </location>
</feature>
<comment type="caution">
    <text evidence="2">The sequence shown here is derived from an EMBL/GenBank/DDBJ whole genome shotgun (WGS) entry which is preliminary data.</text>
</comment>
<dbReference type="RefSeq" id="WP_155735577.1">
    <property type="nucleotide sequence ID" value="NZ_AUYC01000026.1"/>
</dbReference>
<protein>
    <submittedName>
        <fullName evidence="2">Uncharacterized protein</fullName>
    </submittedName>
</protein>
<reference evidence="2 3" key="1">
    <citation type="submission" date="2013-07" db="EMBL/GenBank/DDBJ databases">
        <title>Comparative Genomic and Metabolomic Analysis of Twelve Strains of Pseudoalteromonas luteoviolacea.</title>
        <authorList>
            <person name="Vynne N.G."/>
            <person name="Mansson M."/>
            <person name="Gram L."/>
        </authorList>
    </citation>
    <scope>NUCLEOTIDE SEQUENCE [LARGE SCALE GENOMIC DNA]</scope>
    <source>
        <strain evidence="2 3">CPMOR-1</strain>
    </source>
</reference>
<sequence>MKKWGSSVTDKATRAPSIAGIDNRSSCQYKRSYEILHMVQITNKTQ</sequence>
<organism evidence="2 3">
    <name type="scientific">Pseudoalteromonas luteoviolacea CPMOR-1</name>
    <dbReference type="NCBI Taxonomy" id="1365248"/>
    <lineage>
        <taxon>Bacteria</taxon>
        <taxon>Pseudomonadati</taxon>
        <taxon>Pseudomonadota</taxon>
        <taxon>Gammaproteobacteria</taxon>
        <taxon>Alteromonadales</taxon>
        <taxon>Pseudoalteromonadaceae</taxon>
        <taxon>Pseudoalteromonas</taxon>
    </lineage>
</organism>
<dbReference type="Proteomes" id="UP000076486">
    <property type="component" value="Unassembled WGS sequence"/>
</dbReference>
<evidence type="ECO:0000313" key="2">
    <source>
        <dbReference type="EMBL" id="KZN63724.1"/>
    </source>
</evidence>
<accession>A0A162BL57</accession>
<name>A0A162BL57_9GAMM</name>
<dbReference type="EMBL" id="AUYC01000026">
    <property type="protein sequence ID" value="KZN63724.1"/>
    <property type="molecule type" value="Genomic_DNA"/>
</dbReference>
<evidence type="ECO:0000313" key="3">
    <source>
        <dbReference type="Proteomes" id="UP000076486"/>
    </source>
</evidence>
<gene>
    <name evidence="2" type="ORF">N473_16295</name>
</gene>